<evidence type="ECO:0000256" key="1">
    <source>
        <dbReference type="SAM" id="Phobius"/>
    </source>
</evidence>
<accession>A0A1C6U531</accession>
<gene>
    <name evidence="2" type="ORF">GA0070617_1090</name>
</gene>
<sequence length="39" mass="4134">MAGLDNAEQRAQRVTYGVGAVAGVVLLVLLCLFCSRLLL</sequence>
<keyword evidence="1" id="KW-1133">Transmembrane helix</keyword>
<name>A0A1C6U531_9ACTN</name>
<keyword evidence="1" id="KW-0812">Transmembrane</keyword>
<evidence type="ECO:0000313" key="3">
    <source>
        <dbReference type="Proteomes" id="UP000198937"/>
    </source>
</evidence>
<protein>
    <submittedName>
        <fullName evidence="2">Uncharacterized protein</fullName>
    </submittedName>
</protein>
<evidence type="ECO:0000313" key="2">
    <source>
        <dbReference type="EMBL" id="SCL49137.1"/>
    </source>
</evidence>
<dbReference type="AlphaFoldDB" id="A0A1C6U531"/>
<organism evidence="2 3">
    <name type="scientific">Micromonospora yangpuensis</name>
    <dbReference type="NCBI Taxonomy" id="683228"/>
    <lineage>
        <taxon>Bacteria</taxon>
        <taxon>Bacillati</taxon>
        <taxon>Actinomycetota</taxon>
        <taxon>Actinomycetes</taxon>
        <taxon>Micromonosporales</taxon>
        <taxon>Micromonosporaceae</taxon>
        <taxon>Micromonospora</taxon>
    </lineage>
</organism>
<proteinExistence type="predicted"/>
<reference evidence="2 3" key="1">
    <citation type="submission" date="2016-06" db="EMBL/GenBank/DDBJ databases">
        <authorList>
            <person name="Kjaerup R.B."/>
            <person name="Dalgaard T.S."/>
            <person name="Juul-Madsen H.R."/>
        </authorList>
    </citation>
    <scope>NUCLEOTIDE SEQUENCE [LARGE SCALE GENOMIC DNA]</scope>
    <source>
        <strain evidence="2 3">DSM 45577</strain>
    </source>
</reference>
<keyword evidence="1" id="KW-0472">Membrane</keyword>
<dbReference type="Proteomes" id="UP000198937">
    <property type="component" value="Unassembled WGS sequence"/>
</dbReference>
<keyword evidence="3" id="KW-1185">Reference proteome</keyword>
<dbReference type="EMBL" id="FMIA01000002">
    <property type="protein sequence ID" value="SCL49137.1"/>
    <property type="molecule type" value="Genomic_DNA"/>
</dbReference>
<feature type="transmembrane region" description="Helical" evidence="1">
    <location>
        <begin position="14"/>
        <end position="38"/>
    </location>
</feature>